<dbReference type="KEGG" id="palw:PSAL_038220"/>
<dbReference type="Proteomes" id="UP000283786">
    <property type="component" value="Plasmid p49"/>
</dbReference>
<dbReference type="RefSeq" id="WP_119840359.1">
    <property type="nucleotide sequence ID" value="NZ_CP060439.1"/>
</dbReference>
<evidence type="ECO:0000313" key="2">
    <source>
        <dbReference type="Proteomes" id="UP000283786"/>
    </source>
</evidence>
<geneLocation type="plasmid" evidence="1 2">
    <name>p49</name>
</geneLocation>
<protein>
    <submittedName>
        <fullName evidence="1">Uncharacterized protein</fullName>
    </submittedName>
</protein>
<evidence type="ECO:0000313" key="1">
    <source>
        <dbReference type="EMBL" id="QPM92558.1"/>
    </source>
</evidence>
<accession>A0A418SD73</accession>
<gene>
    <name evidence="1" type="ORF">PSAL_038220</name>
</gene>
<sequence>MAITNFYHQPVYIMTEEETLEGTPCLIWLSPGARYPGGHDGVALPGQGRVWKCLGKQVGGLFLGFPTRVHADGRVTGLWTFALRDPDFFQRHPEWQPLQDVAMAGYEPP</sequence>
<dbReference type="EMBL" id="CP060439">
    <property type="protein sequence ID" value="QPM92558.1"/>
    <property type="molecule type" value="Genomic_DNA"/>
</dbReference>
<keyword evidence="2" id="KW-1185">Reference proteome</keyword>
<name>A0A418SD73_9RHOB</name>
<keyword evidence="1" id="KW-0614">Plasmid</keyword>
<proteinExistence type="predicted"/>
<organism evidence="1 2">
    <name type="scientific">Pseudooceanicola algae</name>
    <dbReference type="NCBI Taxonomy" id="1537215"/>
    <lineage>
        <taxon>Bacteria</taxon>
        <taxon>Pseudomonadati</taxon>
        <taxon>Pseudomonadota</taxon>
        <taxon>Alphaproteobacteria</taxon>
        <taxon>Rhodobacterales</taxon>
        <taxon>Paracoccaceae</taxon>
        <taxon>Pseudooceanicola</taxon>
    </lineage>
</organism>
<dbReference type="AlphaFoldDB" id="A0A418SD73"/>
<reference evidence="1 2" key="1">
    <citation type="submission" date="2020-08" db="EMBL/GenBank/DDBJ databases">
        <title>Genome sequence of Rhodobacteraceae bacterium Lw-13e.</title>
        <authorList>
            <person name="Poehlein A."/>
            <person name="Wolter L."/>
            <person name="Daniel R."/>
            <person name="Brinkhoff T."/>
        </authorList>
    </citation>
    <scope>NUCLEOTIDE SEQUENCE [LARGE SCALE GENOMIC DNA]</scope>
    <source>
        <strain evidence="1 2">Lw-13e</strain>
        <plasmid evidence="1 2">p49</plasmid>
    </source>
</reference>